<dbReference type="Pfam" id="PF03309">
    <property type="entry name" value="Pan_kinase"/>
    <property type="match status" value="1"/>
</dbReference>
<dbReference type="EMBL" id="LR215050">
    <property type="protein sequence ID" value="VEU82539.1"/>
    <property type="molecule type" value="Genomic_DNA"/>
</dbReference>
<dbReference type="GO" id="GO:0046872">
    <property type="term" value="F:metal ion binding"/>
    <property type="evidence" value="ECO:0007669"/>
    <property type="project" value="UniProtKB-KW"/>
</dbReference>
<evidence type="ECO:0000256" key="4">
    <source>
        <dbReference type="ARBA" id="ARBA00005225"/>
    </source>
</evidence>
<keyword evidence="11 16" id="KW-0067">ATP-binding</keyword>
<keyword evidence="16" id="KW-0479">Metal-binding</keyword>
<evidence type="ECO:0000256" key="12">
    <source>
        <dbReference type="ARBA" id="ARBA00022958"/>
    </source>
</evidence>
<feature type="binding site" evidence="16">
    <location>
        <position position="125"/>
    </location>
    <ligand>
        <name>ATP</name>
        <dbReference type="ChEBI" id="CHEBI:30616"/>
    </ligand>
</feature>
<evidence type="ECO:0000256" key="13">
    <source>
        <dbReference type="ARBA" id="ARBA00022993"/>
    </source>
</evidence>
<evidence type="ECO:0000313" key="17">
    <source>
        <dbReference type="EMBL" id="VEU82539.1"/>
    </source>
</evidence>
<keyword evidence="8 16" id="KW-0808">Transferase</keyword>
<comment type="caution">
    <text evidence="16">Lacks conserved residue(s) required for the propagation of feature annotation.</text>
</comment>
<comment type="subcellular location">
    <subcellularLocation>
        <location evidence="3 16">Cytoplasm</location>
    </subcellularLocation>
</comment>
<dbReference type="SUPFAM" id="SSF53067">
    <property type="entry name" value="Actin-like ATPase domain"/>
    <property type="match status" value="2"/>
</dbReference>
<name>A0A449BJ99_9MOLU</name>
<evidence type="ECO:0000256" key="7">
    <source>
        <dbReference type="ARBA" id="ARBA00022490"/>
    </source>
</evidence>
<dbReference type="InterPro" id="IPR043129">
    <property type="entry name" value="ATPase_NBD"/>
</dbReference>
<accession>A0A449BJ99</accession>
<dbReference type="CDD" id="cd24015">
    <property type="entry name" value="ASKHA_NBD_PanK-III"/>
    <property type="match status" value="1"/>
</dbReference>
<dbReference type="UniPathway" id="UPA00241">
    <property type="reaction ID" value="UER00352"/>
</dbReference>
<comment type="function">
    <text evidence="16">Catalyzes the phosphorylation of pantothenate (Pan), the first step in CoA biosynthesis.</text>
</comment>
<dbReference type="PANTHER" id="PTHR34265">
    <property type="entry name" value="TYPE III PANTOTHENATE KINASE"/>
    <property type="match status" value="1"/>
</dbReference>
<dbReference type="RefSeq" id="WP_035369364.1">
    <property type="nucleotide sequence ID" value="NZ_LR215050.1"/>
</dbReference>
<dbReference type="GO" id="GO:0015937">
    <property type="term" value="P:coenzyme A biosynthetic process"/>
    <property type="evidence" value="ECO:0007669"/>
    <property type="project" value="UniProtKB-UniRule"/>
</dbReference>
<sequence length="246" mass="26964">MILLFDVGNTSIYTGVGKNGEILSTFRLNTDLNKTPDEYYLTIKEFVKPEEVTGIIIGSVVPQVTLSLIKIAEKYFKINPVIIQPGVKTGVMIKTDNPREVGADLIADAAGVETNDSTLIIDLGTANKFIYVKNKTITGVIIAPGIHLSIKALAGNTALLHEVEVKAPSKYLGNNTVNCIQSGVIYGTVTMIEGMVGRIKEEVKEDFKIILTGGLSRLIQEYLRLELIRDSRLVLKGLLNIYQKNQ</sequence>
<feature type="binding site" evidence="16">
    <location>
        <begin position="6"/>
        <end position="13"/>
    </location>
    <ligand>
        <name>ATP</name>
        <dbReference type="ChEBI" id="CHEBI:30616"/>
    </ligand>
</feature>
<evidence type="ECO:0000256" key="16">
    <source>
        <dbReference type="HAMAP-Rule" id="MF_01274"/>
    </source>
</evidence>
<comment type="cofactor">
    <cofactor evidence="2">
        <name>K(+)</name>
        <dbReference type="ChEBI" id="CHEBI:29103"/>
    </cofactor>
</comment>
<keyword evidence="13 16" id="KW-0173">Coenzyme A biosynthesis</keyword>
<dbReference type="STRING" id="1408416.GCA_000702765_00929"/>
<dbReference type="HAMAP" id="MF_01274">
    <property type="entry name" value="Pantothen_kinase_3"/>
    <property type="match status" value="1"/>
</dbReference>
<dbReference type="GO" id="GO:0005524">
    <property type="term" value="F:ATP binding"/>
    <property type="evidence" value="ECO:0007669"/>
    <property type="project" value="UniProtKB-UniRule"/>
</dbReference>
<organism evidence="17 18">
    <name type="scientific">Acholeplasma hippikon</name>
    <dbReference type="NCBI Taxonomy" id="264636"/>
    <lineage>
        <taxon>Bacteria</taxon>
        <taxon>Bacillati</taxon>
        <taxon>Mycoplasmatota</taxon>
        <taxon>Mollicutes</taxon>
        <taxon>Acholeplasmatales</taxon>
        <taxon>Acholeplasmataceae</taxon>
        <taxon>Acholeplasma</taxon>
    </lineage>
</organism>
<evidence type="ECO:0000256" key="11">
    <source>
        <dbReference type="ARBA" id="ARBA00022840"/>
    </source>
</evidence>
<keyword evidence="12 16" id="KW-0630">Potassium</keyword>
<evidence type="ECO:0000256" key="3">
    <source>
        <dbReference type="ARBA" id="ARBA00004496"/>
    </source>
</evidence>
<feature type="binding site" evidence="16">
    <location>
        <begin position="102"/>
        <end position="105"/>
    </location>
    <ligand>
        <name>substrate</name>
    </ligand>
</feature>
<keyword evidence="18" id="KW-1185">Reference proteome</keyword>
<keyword evidence="7 16" id="KW-0963">Cytoplasm</keyword>
<gene>
    <name evidence="16 17" type="primary">coaX</name>
    <name evidence="17" type="ORF">NCTC10172_00555</name>
</gene>
<dbReference type="GO" id="GO:0005737">
    <property type="term" value="C:cytoplasm"/>
    <property type="evidence" value="ECO:0007669"/>
    <property type="project" value="UniProtKB-SubCell"/>
</dbReference>
<evidence type="ECO:0000256" key="15">
    <source>
        <dbReference type="ARBA" id="ARBA00040883"/>
    </source>
</evidence>
<evidence type="ECO:0000256" key="2">
    <source>
        <dbReference type="ARBA" id="ARBA00001958"/>
    </source>
</evidence>
<dbReference type="NCBIfam" id="TIGR00671">
    <property type="entry name" value="baf"/>
    <property type="match status" value="1"/>
</dbReference>
<evidence type="ECO:0000256" key="14">
    <source>
        <dbReference type="ARBA" id="ARBA00038036"/>
    </source>
</evidence>
<evidence type="ECO:0000313" key="18">
    <source>
        <dbReference type="Proteomes" id="UP000290909"/>
    </source>
</evidence>
<comment type="similarity">
    <text evidence="14 16">Belongs to the type III pantothenate kinase family.</text>
</comment>
<evidence type="ECO:0000256" key="6">
    <source>
        <dbReference type="ARBA" id="ARBA00012102"/>
    </source>
</evidence>
<comment type="pathway">
    <text evidence="4 16">Cofactor biosynthesis; coenzyme A biosynthesis; CoA from (R)-pantothenate: step 1/5.</text>
</comment>
<evidence type="ECO:0000256" key="8">
    <source>
        <dbReference type="ARBA" id="ARBA00022679"/>
    </source>
</evidence>
<evidence type="ECO:0000256" key="10">
    <source>
        <dbReference type="ARBA" id="ARBA00022777"/>
    </source>
</evidence>
<dbReference type="Gene3D" id="3.30.420.40">
    <property type="match status" value="2"/>
</dbReference>
<reference evidence="17 18" key="1">
    <citation type="submission" date="2019-01" db="EMBL/GenBank/DDBJ databases">
        <authorList>
            <consortium name="Pathogen Informatics"/>
        </authorList>
    </citation>
    <scope>NUCLEOTIDE SEQUENCE [LARGE SCALE GENOMIC DNA]</scope>
    <source>
        <strain evidence="17 18">NCTC10172</strain>
    </source>
</reference>
<dbReference type="EC" id="2.7.1.33" evidence="6 16"/>
<dbReference type="Proteomes" id="UP000290909">
    <property type="component" value="Chromosome"/>
</dbReference>
<evidence type="ECO:0000256" key="5">
    <source>
        <dbReference type="ARBA" id="ARBA00011738"/>
    </source>
</evidence>
<dbReference type="KEGG" id="ahk:NCTC10172_00555"/>
<feature type="active site" description="Proton acceptor" evidence="16">
    <location>
        <position position="104"/>
    </location>
</feature>
<evidence type="ECO:0000256" key="9">
    <source>
        <dbReference type="ARBA" id="ARBA00022741"/>
    </source>
</evidence>
<dbReference type="AlphaFoldDB" id="A0A449BJ99"/>
<evidence type="ECO:0000256" key="1">
    <source>
        <dbReference type="ARBA" id="ARBA00001206"/>
    </source>
</evidence>
<comment type="subunit">
    <text evidence="5 16">Homodimer.</text>
</comment>
<dbReference type="PANTHER" id="PTHR34265:SF1">
    <property type="entry name" value="TYPE III PANTOTHENATE KINASE"/>
    <property type="match status" value="1"/>
</dbReference>
<keyword evidence="10 16" id="KW-0418">Kinase</keyword>
<feature type="binding site" evidence="16">
    <location>
        <position position="176"/>
    </location>
    <ligand>
        <name>substrate</name>
    </ligand>
</feature>
<dbReference type="InterPro" id="IPR004619">
    <property type="entry name" value="Type_III_PanK"/>
</dbReference>
<dbReference type="GO" id="GO:0004594">
    <property type="term" value="F:pantothenate kinase activity"/>
    <property type="evidence" value="ECO:0007669"/>
    <property type="project" value="UniProtKB-UniRule"/>
</dbReference>
<proteinExistence type="inferred from homology"/>
<keyword evidence="9 16" id="KW-0547">Nucleotide-binding</keyword>
<comment type="cofactor">
    <cofactor evidence="16">
        <name>NH4(+)</name>
        <dbReference type="ChEBI" id="CHEBI:28938"/>
    </cofactor>
    <cofactor evidence="16">
        <name>K(+)</name>
        <dbReference type="ChEBI" id="CHEBI:29103"/>
    </cofactor>
    <text evidence="16">A monovalent cation. Ammonium or potassium.</text>
</comment>
<feature type="binding site" evidence="16">
    <location>
        <position position="122"/>
    </location>
    <ligand>
        <name>K(+)</name>
        <dbReference type="ChEBI" id="CHEBI:29103"/>
    </ligand>
</feature>
<comment type="catalytic activity">
    <reaction evidence="1 16">
        <text>(R)-pantothenate + ATP = (R)-4'-phosphopantothenate + ADP + H(+)</text>
        <dbReference type="Rhea" id="RHEA:16373"/>
        <dbReference type="ChEBI" id="CHEBI:10986"/>
        <dbReference type="ChEBI" id="CHEBI:15378"/>
        <dbReference type="ChEBI" id="CHEBI:29032"/>
        <dbReference type="ChEBI" id="CHEBI:30616"/>
        <dbReference type="ChEBI" id="CHEBI:456216"/>
        <dbReference type="EC" id="2.7.1.33"/>
    </reaction>
</comment>
<protein>
    <recommendedName>
        <fullName evidence="15 16">Type III pantothenate kinase</fullName>
        <ecNumber evidence="6 16">2.7.1.33</ecNumber>
    </recommendedName>
    <alternativeName>
        <fullName evidence="16">PanK-III</fullName>
    </alternativeName>
    <alternativeName>
        <fullName evidence="16">Pantothenic acid kinase</fullName>
    </alternativeName>
</protein>